<dbReference type="Proteomes" id="UP000322545">
    <property type="component" value="Unassembled WGS sequence"/>
</dbReference>
<dbReference type="RefSeq" id="WP_149780763.1">
    <property type="nucleotide sequence ID" value="NZ_FRCB01000012.1"/>
</dbReference>
<evidence type="ECO:0000313" key="2">
    <source>
        <dbReference type="Proteomes" id="UP000322545"/>
    </source>
</evidence>
<sequence>MTLTLLHTAELHQRAFDALRDRIAPGETLRHVVRPDWLARSQAGVPDDVAAEIAQAVAGATGAVLCTCTTIGPAAEAAGALRVDWPMMQEAARSGGDVLMVYTLESTLEPSLALLHRALDEAGKGAGQGRDVHLLALTQFWPLFEAGERTAFEAAIAGGVRDAVRDIPGLGAVVLAQGSMAGAAGLLADLGIPVLASPELALACALAAR</sequence>
<evidence type="ECO:0000313" key="1">
    <source>
        <dbReference type="EMBL" id="SHM68668.1"/>
    </source>
</evidence>
<gene>
    <name evidence="1" type="ORF">SAMN05443432_1129</name>
</gene>
<dbReference type="AlphaFoldDB" id="A0A1M7KT24"/>
<organism evidence="1 2">
    <name type="scientific">Roseovarius litoreus</name>
    <dbReference type="NCBI Taxonomy" id="1155722"/>
    <lineage>
        <taxon>Bacteria</taxon>
        <taxon>Pseudomonadati</taxon>
        <taxon>Pseudomonadota</taxon>
        <taxon>Alphaproteobacteria</taxon>
        <taxon>Rhodobacterales</taxon>
        <taxon>Roseobacteraceae</taxon>
        <taxon>Roseovarius</taxon>
    </lineage>
</organism>
<accession>A0A1M7KT24</accession>
<reference evidence="1 2" key="1">
    <citation type="submission" date="2016-11" db="EMBL/GenBank/DDBJ databases">
        <authorList>
            <person name="Varghese N."/>
            <person name="Submissions S."/>
        </authorList>
    </citation>
    <scope>NUCLEOTIDE SEQUENCE [LARGE SCALE GENOMIC DNA]</scope>
    <source>
        <strain evidence="1 2">DSM 28249</strain>
    </source>
</reference>
<keyword evidence="2" id="KW-1185">Reference proteome</keyword>
<name>A0A1M7KT24_9RHOB</name>
<evidence type="ECO:0008006" key="3">
    <source>
        <dbReference type="Google" id="ProtNLM"/>
    </source>
</evidence>
<protein>
    <recommendedName>
        <fullName evidence="3">Asp/Glu/hydantoin racemase</fullName>
    </recommendedName>
</protein>
<proteinExistence type="predicted"/>
<dbReference type="EMBL" id="FRCB01000012">
    <property type="protein sequence ID" value="SHM68668.1"/>
    <property type="molecule type" value="Genomic_DNA"/>
</dbReference>